<dbReference type="InterPro" id="IPR029001">
    <property type="entry name" value="ITPase-like_fam"/>
</dbReference>
<evidence type="ECO:0000256" key="13">
    <source>
        <dbReference type="ARBA" id="ARBA00075987"/>
    </source>
</evidence>
<evidence type="ECO:0000256" key="9">
    <source>
        <dbReference type="ARBA" id="ARBA00051875"/>
    </source>
</evidence>
<dbReference type="NCBIfam" id="TIGR00042">
    <property type="entry name" value="RdgB/HAM1 family non-canonical purine NTP pyrophosphatase"/>
    <property type="match status" value="1"/>
</dbReference>
<evidence type="ECO:0000256" key="14">
    <source>
        <dbReference type="ARBA" id="ARBA00078805"/>
    </source>
</evidence>
<dbReference type="CDD" id="cd00515">
    <property type="entry name" value="HAM1"/>
    <property type="match status" value="1"/>
</dbReference>
<evidence type="ECO:0000256" key="11">
    <source>
        <dbReference type="ARBA" id="ARBA00066468"/>
    </source>
</evidence>
<dbReference type="GO" id="GO:0009117">
    <property type="term" value="P:nucleotide metabolic process"/>
    <property type="evidence" value="ECO:0007669"/>
    <property type="project" value="UniProtKB-KW"/>
</dbReference>
<protein>
    <recommendedName>
        <fullName evidence="12">dITP/XTP pyrophosphatase</fullName>
        <ecNumber evidence="11">3.6.1.66</ecNumber>
    </recommendedName>
    <alternativeName>
        <fullName evidence="13">Non-canonical purine NTP pyrophosphatase</fullName>
    </alternativeName>
    <alternativeName>
        <fullName evidence="14">Non-standard purine NTP pyrophosphatase</fullName>
    </alternativeName>
    <alternativeName>
        <fullName evidence="16">Nucleoside-triphosphate diphosphatase</fullName>
    </alternativeName>
    <alternativeName>
        <fullName evidence="15">Nucleoside-triphosphate pyrophosphatase</fullName>
    </alternativeName>
</protein>
<evidence type="ECO:0000256" key="7">
    <source>
        <dbReference type="ARBA" id="ARBA00022842"/>
    </source>
</evidence>
<dbReference type="GO" id="GO:0005829">
    <property type="term" value="C:cytosol"/>
    <property type="evidence" value="ECO:0007669"/>
    <property type="project" value="TreeGrafter"/>
</dbReference>
<organism evidence="17">
    <name type="scientific">hydrothermal vent metagenome</name>
    <dbReference type="NCBI Taxonomy" id="652676"/>
    <lineage>
        <taxon>unclassified sequences</taxon>
        <taxon>metagenomes</taxon>
        <taxon>ecological metagenomes</taxon>
    </lineage>
</organism>
<dbReference type="GO" id="GO:0035870">
    <property type="term" value="F:dITP diphosphatase activity"/>
    <property type="evidence" value="ECO:0007669"/>
    <property type="project" value="UniProtKB-ARBA"/>
</dbReference>
<dbReference type="GO" id="GO:0000166">
    <property type="term" value="F:nucleotide binding"/>
    <property type="evidence" value="ECO:0007669"/>
    <property type="project" value="UniProtKB-KW"/>
</dbReference>
<keyword evidence="7" id="KW-0460">Magnesium</keyword>
<evidence type="ECO:0000256" key="8">
    <source>
        <dbReference type="ARBA" id="ARBA00023080"/>
    </source>
</evidence>
<dbReference type="InterPro" id="IPR020922">
    <property type="entry name" value="dITP/XTP_pyrophosphatase"/>
</dbReference>
<dbReference type="GO" id="GO:0046872">
    <property type="term" value="F:metal ion binding"/>
    <property type="evidence" value="ECO:0007669"/>
    <property type="project" value="UniProtKB-KW"/>
</dbReference>
<comment type="catalytic activity">
    <reaction evidence="9">
        <text>dITP + H2O = dIMP + diphosphate + H(+)</text>
        <dbReference type="Rhea" id="RHEA:28342"/>
        <dbReference type="ChEBI" id="CHEBI:15377"/>
        <dbReference type="ChEBI" id="CHEBI:15378"/>
        <dbReference type="ChEBI" id="CHEBI:33019"/>
        <dbReference type="ChEBI" id="CHEBI:61194"/>
        <dbReference type="ChEBI" id="CHEBI:61382"/>
        <dbReference type="EC" id="3.6.1.66"/>
    </reaction>
</comment>
<dbReference type="PANTHER" id="PTHR11067">
    <property type="entry name" value="INOSINE TRIPHOSPHATE PYROPHOSPHATASE/HAM1 PROTEIN"/>
    <property type="match status" value="1"/>
</dbReference>
<dbReference type="HAMAP" id="MF_01405">
    <property type="entry name" value="Non_canon_purine_NTPase"/>
    <property type="match status" value="1"/>
</dbReference>
<comment type="catalytic activity">
    <reaction evidence="10">
        <text>XTP + H2O = XMP + diphosphate + H(+)</text>
        <dbReference type="Rhea" id="RHEA:28610"/>
        <dbReference type="ChEBI" id="CHEBI:15377"/>
        <dbReference type="ChEBI" id="CHEBI:15378"/>
        <dbReference type="ChEBI" id="CHEBI:33019"/>
        <dbReference type="ChEBI" id="CHEBI:57464"/>
        <dbReference type="ChEBI" id="CHEBI:61314"/>
        <dbReference type="EC" id="3.6.1.66"/>
    </reaction>
</comment>
<evidence type="ECO:0000256" key="3">
    <source>
        <dbReference type="ARBA" id="ARBA00011738"/>
    </source>
</evidence>
<sequence>MHLMKILLATKNPGKIREMNRIFSNIGVEFVGLDTLEDVPEVIEDGQTYHENAMKKAMTFYNLASMPTLAEDSGLEVDALKGAPGIFSARFAGENATDKENYEKLLALLKGMHEEERTARFVSVLCLVVDGTPSFFEGEVRGRILEHPGGESGFGYDPIFVPEEYDMSFAELGADIKNRISHRARAMKKLKDFLKEQFGKQ</sequence>
<evidence type="ECO:0000256" key="1">
    <source>
        <dbReference type="ARBA" id="ARBA00001946"/>
    </source>
</evidence>
<evidence type="ECO:0000256" key="6">
    <source>
        <dbReference type="ARBA" id="ARBA00022801"/>
    </source>
</evidence>
<dbReference type="SUPFAM" id="SSF52972">
    <property type="entry name" value="ITPase-like"/>
    <property type="match status" value="1"/>
</dbReference>
<comment type="cofactor">
    <cofactor evidence="1">
        <name>Mg(2+)</name>
        <dbReference type="ChEBI" id="CHEBI:18420"/>
    </cofactor>
</comment>
<dbReference type="GO" id="GO:0036220">
    <property type="term" value="F:ITP diphosphatase activity"/>
    <property type="evidence" value="ECO:0007669"/>
    <property type="project" value="UniProtKB-EC"/>
</dbReference>
<dbReference type="Gene3D" id="3.90.950.10">
    <property type="match status" value="1"/>
</dbReference>
<dbReference type="GO" id="GO:0017111">
    <property type="term" value="F:ribonucleoside triphosphate phosphatase activity"/>
    <property type="evidence" value="ECO:0007669"/>
    <property type="project" value="InterPro"/>
</dbReference>
<dbReference type="FunFam" id="3.90.950.10:FF:000001">
    <property type="entry name" value="dITP/XTP pyrophosphatase"/>
    <property type="match status" value="1"/>
</dbReference>
<reference evidence="17" key="1">
    <citation type="submission" date="2018-06" db="EMBL/GenBank/DDBJ databases">
        <authorList>
            <person name="Zhirakovskaya E."/>
        </authorList>
    </citation>
    <scope>NUCLEOTIDE SEQUENCE</scope>
</reference>
<dbReference type="NCBIfam" id="NF011397">
    <property type="entry name" value="PRK14822.1"/>
    <property type="match status" value="1"/>
</dbReference>
<keyword evidence="5" id="KW-0547">Nucleotide-binding</keyword>
<evidence type="ECO:0000256" key="12">
    <source>
        <dbReference type="ARBA" id="ARBA00071289"/>
    </source>
</evidence>
<keyword evidence="4" id="KW-0479">Metal-binding</keyword>
<evidence type="ECO:0000256" key="15">
    <source>
        <dbReference type="ARBA" id="ARBA00083186"/>
    </source>
</evidence>
<dbReference type="AlphaFoldDB" id="A0A3B1CVY4"/>
<dbReference type="EC" id="3.6.1.66" evidence="11"/>
<evidence type="ECO:0000256" key="10">
    <source>
        <dbReference type="ARBA" id="ARBA00052017"/>
    </source>
</evidence>
<keyword evidence="6 17" id="KW-0378">Hydrolase</keyword>
<evidence type="ECO:0000256" key="4">
    <source>
        <dbReference type="ARBA" id="ARBA00022723"/>
    </source>
</evidence>
<evidence type="ECO:0000256" key="2">
    <source>
        <dbReference type="ARBA" id="ARBA00008023"/>
    </source>
</evidence>
<evidence type="ECO:0000256" key="16">
    <source>
        <dbReference type="ARBA" id="ARBA00083635"/>
    </source>
</evidence>
<dbReference type="PANTHER" id="PTHR11067:SF9">
    <property type="entry name" value="INOSINE TRIPHOSPHATE PYROPHOSPHATASE"/>
    <property type="match status" value="1"/>
</dbReference>
<evidence type="ECO:0000313" key="17">
    <source>
        <dbReference type="EMBL" id="VAX32572.1"/>
    </source>
</evidence>
<evidence type="ECO:0000256" key="5">
    <source>
        <dbReference type="ARBA" id="ARBA00022741"/>
    </source>
</evidence>
<dbReference type="GO" id="GO:0036222">
    <property type="term" value="F:XTP diphosphatase activity"/>
    <property type="evidence" value="ECO:0007669"/>
    <property type="project" value="UniProtKB-ARBA"/>
</dbReference>
<keyword evidence="8" id="KW-0546">Nucleotide metabolism</keyword>
<dbReference type="InterPro" id="IPR002637">
    <property type="entry name" value="RdgB/HAM1"/>
</dbReference>
<name>A0A3B1CVY4_9ZZZZ</name>
<proteinExistence type="inferred from homology"/>
<dbReference type="Pfam" id="PF01725">
    <property type="entry name" value="Ham1p_like"/>
    <property type="match status" value="1"/>
</dbReference>
<accession>A0A3B1CVY4</accession>
<comment type="similarity">
    <text evidence="2">Belongs to the HAM1 NTPase family.</text>
</comment>
<gene>
    <name evidence="17" type="ORF">MNBD_NITROSPIRAE02-947</name>
</gene>
<dbReference type="EMBL" id="UOGH01000260">
    <property type="protein sequence ID" value="VAX32572.1"/>
    <property type="molecule type" value="Genomic_DNA"/>
</dbReference>
<dbReference type="GO" id="GO:0009146">
    <property type="term" value="P:purine nucleoside triphosphate catabolic process"/>
    <property type="evidence" value="ECO:0007669"/>
    <property type="project" value="UniProtKB-ARBA"/>
</dbReference>
<comment type="subunit">
    <text evidence="3">Homodimer.</text>
</comment>